<dbReference type="Proteomes" id="UP000011592">
    <property type="component" value="Unassembled WGS sequence"/>
</dbReference>
<organism evidence="1 2">
    <name type="scientific">Natrinema gari JCM 14663</name>
    <dbReference type="NCBI Taxonomy" id="1230459"/>
    <lineage>
        <taxon>Archaea</taxon>
        <taxon>Methanobacteriati</taxon>
        <taxon>Methanobacteriota</taxon>
        <taxon>Stenosarchaea group</taxon>
        <taxon>Halobacteria</taxon>
        <taxon>Halobacteriales</taxon>
        <taxon>Natrialbaceae</taxon>
        <taxon>Natrinema</taxon>
    </lineage>
</organism>
<dbReference type="AlphaFoldDB" id="L9YTU8"/>
<comment type="caution">
    <text evidence="1">The sequence shown here is derived from an EMBL/GenBank/DDBJ whole genome shotgun (WGS) entry which is preliminary data.</text>
</comment>
<evidence type="ECO:0000313" key="1">
    <source>
        <dbReference type="EMBL" id="ELY77539.1"/>
    </source>
</evidence>
<accession>L9YTU8</accession>
<dbReference type="EMBL" id="AOIJ01000061">
    <property type="protein sequence ID" value="ELY77539.1"/>
    <property type="molecule type" value="Genomic_DNA"/>
</dbReference>
<gene>
    <name evidence="1" type="ORF">C486_15584</name>
</gene>
<keyword evidence="2" id="KW-1185">Reference proteome</keyword>
<name>L9YTU8_9EURY</name>
<sequence length="28" mass="3254">MTLLVFDINLLSDYLSGEDDARAFLEEY</sequence>
<evidence type="ECO:0000313" key="2">
    <source>
        <dbReference type="Proteomes" id="UP000011592"/>
    </source>
</evidence>
<protein>
    <submittedName>
        <fullName evidence="1">Sugar metabolism cluster protein</fullName>
    </submittedName>
</protein>
<proteinExistence type="predicted"/>
<reference evidence="1 2" key="1">
    <citation type="journal article" date="2014" name="PLoS Genet.">
        <title>Phylogenetically driven sequencing of extremely halophilic archaea reveals strategies for static and dynamic osmo-response.</title>
        <authorList>
            <person name="Becker E.A."/>
            <person name="Seitzer P.M."/>
            <person name="Tritt A."/>
            <person name="Larsen D."/>
            <person name="Krusor M."/>
            <person name="Yao A.I."/>
            <person name="Wu D."/>
            <person name="Madern D."/>
            <person name="Eisen J.A."/>
            <person name="Darling A.E."/>
            <person name="Facciotti M.T."/>
        </authorList>
    </citation>
    <scope>NUCLEOTIDE SEQUENCE [LARGE SCALE GENOMIC DNA]</scope>
    <source>
        <strain evidence="1 2">JCM 14663</strain>
    </source>
</reference>